<name>A0A1V9YTT3_9STRA</name>
<dbReference type="GO" id="GO:0031119">
    <property type="term" value="P:tRNA pseudouridine synthesis"/>
    <property type="evidence" value="ECO:0007669"/>
    <property type="project" value="TreeGrafter"/>
</dbReference>
<organism evidence="2 3">
    <name type="scientific">Thraustotheca clavata</name>
    <dbReference type="NCBI Taxonomy" id="74557"/>
    <lineage>
        <taxon>Eukaryota</taxon>
        <taxon>Sar</taxon>
        <taxon>Stramenopiles</taxon>
        <taxon>Oomycota</taxon>
        <taxon>Saprolegniomycetes</taxon>
        <taxon>Saprolegniales</taxon>
        <taxon>Achlyaceae</taxon>
        <taxon>Thraustotheca</taxon>
    </lineage>
</organism>
<dbReference type="Pfam" id="PF21237">
    <property type="entry name" value="Pus10_N_euk"/>
    <property type="match status" value="1"/>
</dbReference>
<sequence length="252" mass="28078">MVTKLLEALPTDPAIAGALFTAYEGGMCIRCCMRFFGLCNDQLYWLNIDQLNETWNAFATKHQRNLSIHSKEAICNCCLNVFEVLLSGVNILRELIVAGGYQTSTFLIAMKIPSSILIRQYSIVQNLPVKLNPVDLKEVLKWCITPIFAQALGNATYTTSSDVTLNLHFGHPQSEAEAMQLPTLRDTIMQNKKRKLDIDGYGAVSRALSKLSVMPTSIAYPPPSVTTPVTMLLNIERAPIYVAGRYLKYQRG</sequence>
<evidence type="ECO:0000313" key="2">
    <source>
        <dbReference type="EMBL" id="OQR89077.1"/>
    </source>
</evidence>
<keyword evidence="3" id="KW-1185">Reference proteome</keyword>
<evidence type="ECO:0000259" key="1">
    <source>
        <dbReference type="Pfam" id="PF21237"/>
    </source>
</evidence>
<dbReference type="InterPro" id="IPR039894">
    <property type="entry name" value="Pus10-like"/>
</dbReference>
<reference evidence="2 3" key="1">
    <citation type="journal article" date="2014" name="Genome Biol. Evol.">
        <title>The secreted proteins of Achlya hypogyna and Thraustotheca clavata identify the ancestral oomycete secretome and reveal gene acquisitions by horizontal gene transfer.</title>
        <authorList>
            <person name="Misner I."/>
            <person name="Blouin N."/>
            <person name="Leonard G."/>
            <person name="Richards T.A."/>
            <person name="Lane C.E."/>
        </authorList>
    </citation>
    <scope>NUCLEOTIDE SEQUENCE [LARGE SCALE GENOMIC DNA]</scope>
    <source>
        <strain evidence="2 3">ATCC 34112</strain>
    </source>
</reference>
<dbReference type="PANTHER" id="PTHR21568:SF0">
    <property type="entry name" value="TRNA PSEUDOURIDINE SYNTHASE PUS10"/>
    <property type="match status" value="1"/>
</dbReference>
<proteinExistence type="predicted"/>
<protein>
    <submittedName>
        <fullName evidence="2">tRNA pseudouridine synthase</fullName>
    </submittedName>
</protein>
<dbReference type="GO" id="GO:0009982">
    <property type="term" value="F:pseudouridine synthase activity"/>
    <property type="evidence" value="ECO:0007669"/>
    <property type="project" value="TreeGrafter"/>
</dbReference>
<dbReference type="Proteomes" id="UP000243217">
    <property type="component" value="Unassembled WGS sequence"/>
</dbReference>
<accession>A0A1V9YTT3</accession>
<feature type="non-terminal residue" evidence="2">
    <location>
        <position position="252"/>
    </location>
</feature>
<dbReference type="PANTHER" id="PTHR21568">
    <property type="entry name" value="TRNA PSEUDOURIDINE SYNTHASE PUS10"/>
    <property type="match status" value="1"/>
</dbReference>
<gene>
    <name evidence="2" type="ORF">THRCLA_09934</name>
</gene>
<dbReference type="OrthoDB" id="271937at2759"/>
<dbReference type="STRING" id="74557.A0A1V9YTT3"/>
<evidence type="ECO:0000313" key="3">
    <source>
        <dbReference type="Proteomes" id="UP000243217"/>
    </source>
</evidence>
<dbReference type="InterPro" id="IPR048742">
    <property type="entry name" value="Pus10_N_euk"/>
</dbReference>
<feature type="domain" description="Pus10 N-terminal eukaryotes" evidence="1">
    <location>
        <begin position="75"/>
        <end position="224"/>
    </location>
</feature>
<dbReference type="EMBL" id="JNBS01002870">
    <property type="protein sequence ID" value="OQR89077.1"/>
    <property type="molecule type" value="Genomic_DNA"/>
</dbReference>
<dbReference type="AlphaFoldDB" id="A0A1V9YTT3"/>
<comment type="caution">
    <text evidence="2">The sequence shown here is derived from an EMBL/GenBank/DDBJ whole genome shotgun (WGS) entry which is preliminary data.</text>
</comment>